<feature type="binding site" evidence="16">
    <location>
        <position position="84"/>
    </location>
    <ligand>
        <name>a divalent metal cation</name>
        <dbReference type="ChEBI" id="CHEBI:60240"/>
    </ligand>
</feature>
<evidence type="ECO:0000256" key="4">
    <source>
        <dbReference type="ARBA" id="ARBA00022562"/>
    </source>
</evidence>
<evidence type="ECO:0000256" key="8">
    <source>
        <dbReference type="ARBA" id="ARBA00022722"/>
    </source>
</evidence>
<dbReference type="GO" id="GO:0046872">
    <property type="term" value="F:metal ion binding"/>
    <property type="evidence" value="ECO:0007669"/>
    <property type="project" value="UniProtKB-KW"/>
</dbReference>
<keyword evidence="7" id="KW-0235">DNA replication</keyword>
<comment type="cofactor">
    <cofactor evidence="16">
        <name>Mg(2+)</name>
        <dbReference type="ChEBI" id="CHEBI:18420"/>
    </cofactor>
    <cofactor evidence="16">
        <name>Mn(2+)</name>
        <dbReference type="ChEBI" id="CHEBI:29035"/>
    </cofactor>
    <text evidence="16">Divalent metal cations, possibly Mg(2+) or Mn(2+).</text>
</comment>
<dbReference type="GO" id="GO:0003677">
    <property type="term" value="F:DNA binding"/>
    <property type="evidence" value="ECO:0007669"/>
    <property type="project" value="UniProtKB-KW"/>
</dbReference>
<organismHost>
    <name type="scientific">Chloris gayana</name>
    <dbReference type="NCBI Taxonomy" id="110876"/>
</organismHost>
<dbReference type="GO" id="GO:0016779">
    <property type="term" value="F:nucleotidyltransferase activity"/>
    <property type="evidence" value="ECO:0007669"/>
    <property type="project" value="UniProtKB-KW"/>
</dbReference>
<dbReference type="InterPro" id="IPR001301">
    <property type="entry name" value="Gemini_AL1_CLV"/>
</dbReference>
<feature type="domain" description="CRESS-DNA virus Rep endonuclease" evidence="19">
    <location>
        <begin position="35"/>
        <end position="138"/>
    </location>
</feature>
<evidence type="ECO:0000256" key="12">
    <source>
        <dbReference type="ARBA" id="ARBA00022801"/>
    </source>
</evidence>
<sequence>MSSLPVSESEGEGSGTSVQVPSRGGQVTPGEKAFSLRTKHVFLTYPRCPISPEEAGQKIADRLKNKKCNYIYISREFHADGEPHLHAFVQLEANFRTTSPKYFDLDEFHPNIQAARQPASTLKYCMKHPESSWEFGKFLKPKVNRSPTQSASRDKTMKQIMANATSRDEYLSMVRKSFPFEWAVRLQQFQYSANALFPDPPQTYSAPYASRDMSDHPVIGEWLQQELYTVRSPGVRRRSLYICGPNRTGKTSWARSLGTHHYWQHSVNFLEEWNCQAQFNIIDDIPFKFVPCWKGLVGSQYDLTVNPKYGKKKRIPNGIPCIILVNEDEDWLQSMSTQQVDWFHGNAVVYHLLPGETFIPSE</sequence>
<organismHost>
    <name type="scientific">Avena sativa</name>
    <name type="common">Oat</name>
    <dbReference type="NCBI Taxonomy" id="4498"/>
</organismHost>
<dbReference type="PROSITE" id="PS52020">
    <property type="entry name" value="CRESS_DNA_REP"/>
    <property type="match status" value="1"/>
</dbReference>
<feature type="binding site" evidence="16">
    <location>
        <position position="76"/>
    </location>
    <ligand>
        <name>a divalent metal cation</name>
        <dbReference type="ChEBI" id="CHEBI:60240"/>
    </ligand>
</feature>
<keyword evidence="6" id="KW-0548">Nucleotidyltransferase</keyword>
<dbReference type="GO" id="GO:0042025">
    <property type="term" value="C:host cell nucleus"/>
    <property type="evidence" value="ECO:0007669"/>
    <property type="project" value="UniProtKB-SubCell"/>
</dbReference>
<dbReference type="Pfam" id="PF08283">
    <property type="entry name" value="Gemini_AL1_M"/>
    <property type="match status" value="1"/>
</dbReference>
<reference evidence="20" key="1">
    <citation type="journal article" date="2012" name="Virus Res.">
        <title>Australian monocot-infecting mastrevirus diversity rivals that in Africa.</title>
        <authorList>
            <person name="Kraberger S."/>
            <person name="Thomas J.E."/>
            <person name="Geering A.D."/>
            <person name="Dayaram A."/>
            <person name="Stainton D."/>
            <person name="Hadfield J."/>
            <person name="Walters M."/>
            <person name="Parmenter K.S."/>
            <person name="van Brunschot S."/>
            <person name="Collings D.A."/>
            <person name="Martin D.P."/>
            <person name="Varsani A."/>
        </authorList>
    </citation>
    <scope>NUCLEOTIDE SEQUENCE</scope>
    <source>
        <strain evidence="20">AU-1610-2003</strain>
    </source>
</reference>
<dbReference type="EC" id="3.1.21.-" evidence="17"/>
<evidence type="ECO:0000259" key="19">
    <source>
        <dbReference type="PROSITE" id="PS52020"/>
    </source>
</evidence>
<dbReference type="GO" id="GO:0006260">
    <property type="term" value="P:DNA replication"/>
    <property type="evidence" value="ECO:0007669"/>
    <property type="project" value="UniProtKB-KW"/>
</dbReference>
<keyword evidence="12 17" id="KW-0378">Hydrolase</keyword>
<dbReference type="PRINTS" id="PR00228">
    <property type="entry name" value="GEMCOATCLVL1"/>
</dbReference>
<evidence type="ECO:0000256" key="3">
    <source>
        <dbReference type="ARBA" id="ARBA00022491"/>
    </source>
</evidence>
<evidence type="ECO:0000256" key="18">
    <source>
        <dbReference type="SAM" id="MobiDB-lite"/>
    </source>
</evidence>
<proteinExistence type="inferred from homology"/>
<evidence type="ECO:0000256" key="15">
    <source>
        <dbReference type="PIRSR" id="PIRSR601191-1"/>
    </source>
</evidence>
<dbReference type="GO" id="GO:0005198">
    <property type="term" value="F:structural molecule activity"/>
    <property type="evidence" value="ECO:0007669"/>
    <property type="project" value="InterPro"/>
</dbReference>
<keyword evidence="5" id="KW-0808">Transferase</keyword>
<comment type="similarity">
    <text evidence="2 17">Belongs to the geminiviridae Rep protein family.</text>
</comment>
<evidence type="ECO:0000256" key="16">
    <source>
        <dbReference type="PIRSR" id="PIRSR601191-2"/>
    </source>
</evidence>
<name>J7FG47_CSMV</name>
<evidence type="ECO:0000256" key="17">
    <source>
        <dbReference type="RuleBase" id="RU361249"/>
    </source>
</evidence>
<dbReference type="GO" id="GO:0000166">
    <property type="term" value="F:nucleotide binding"/>
    <property type="evidence" value="ECO:0007669"/>
    <property type="project" value="UniProtKB-KW"/>
</dbReference>
<dbReference type="InterPro" id="IPR001191">
    <property type="entry name" value="Gemini_AL1_REP"/>
</dbReference>
<keyword evidence="13" id="KW-0190">Covalent protein-DNA linkage</keyword>
<keyword evidence="9 16" id="KW-0479">Metal-binding</keyword>
<dbReference type="PRINTS" id="PR00227">
    <property type="entry name" value="GEMCOATAL1"/>
</dbReference>
<dbReference type="InterPro" id="IPR022692">
    <property type="entry name" value="Gemini_AL1_REP_central"/>
</dbReference>
<evidence type="ECO:0000256" key="13">
    <source>
        <dbReference type="ARBA" id="ARBA00023124"/>
    </source>
</evidence>
<dbReference type="GO" id="GO:0016888">
    <property type="term" value="F:DNA endonuclease activity, producing 5'-phosphomonoesters"/>
    <property type="evidence" value="ECO:0007669"/>
    <property type="project" value="InterPro"/>
</dbReference>
<dbReference type="Pfam" id="PF00799">
    <property type="entry name" value="Gemini_AL1"/>
    <property type="match status" value="1"/>
</dbReference>
<comment type="subcellular location">
    <subcellularLocation>
        <location evidence="1 17">Host nucleus</location>
    </subcellularLocation>
</comment>
<comment type="subunit">
    <text evidence="17">Homooligomer.</text>
</comment>
<evidence type="ECO:0000256" key="10">
    <source>
        <dbReference type="ARBA" id="ARBA00022741"/>
    </source>
</evidence>
<keyword evidence="4 17" id="KW-1048">Host nucleus</keyword>
<keyword evidence="10" id="KW-0547">Nucleotide-binding</keyword>
<evidence type="ECO:0000256" key="2">
    <source>
        <dbReference type="ARBA" id="ARBA00006240"/>
    </source>
</evidence>
<dbReference type="Gene3D" id="3.40.1310.20">
    <property type="match status" value="1"/>
</dbReference>
<organismHost>
    <name type="scientific">Dactylis glomerata</name>
    <name type="common">Orchard grass</name>
    <name type="synonym">Cock's-foot grass</name>
    <dbReference type="NCBI Taxonomy" id="4509"/>
</organismHost>
<evidence type="ECO:0000256" key="9">
    <source>
        <dbReference type="ARBA" id="ARBA00022723"/>
    </source>
</evidence>
<accession>J7FG47</accession>
<feature type="region of interest" description="Disordered" evidence="18">
    <location>
        <begin position="1"/>
        <end position="31"/>
    </location>
</feature>
<evidence type="ECO:0000256" key="11">
    <source>
        <dbReference type="ARBA" id="ARBA00022759"/>
    </source>
</evidence>
<keyword evidence="14" id="KW-0238">DNA-binding</keyword>
<feature type="active site" description="For DNA cleavage activity" evidence="15">
    <location>
        <position position="124"/>
    </location>
</feature>
<protein>
    <recommendedName>
        <fullName evidence="17">Replication-associated protein</fullName>
        <shortName evidence="17">Rep</shortName>
        <ecNumber evidence="17">3.1.21.-</ecNumber>
    </recommendedName>
</protein>
<organismHost>
    <name type="scientific">Triticum</name>
    <dbReference type="NCBI Taxonomy" id="4564"/>
</organismHost>
<organismHost>
    <name type="scientific">Zea mays</name>
    <name type="common">Maize</name>
    <dbReference type="NCBI Taxonomy" id="4577"/>
</organismHost>
<evidence type="ECO:0000256" key="1">
    <source>
        <dbReference type="ARBA" id="ARBA00004147"/>
    </source>
</evidence>
<dbReference type="SUPFAM" id="SSF55464">
    <property type="entry name" value="Origin of replication-binding domain, RBD-like"/>
    <property type="match status" value="1"/>
</dbReference>
<evidence type="ECO:0000256" key="6">
    <source>
        <dbReference type="ARBA" id="ARBA00022695"/>
    </source>
</evidence>
<keyword evidence="3" id="KW-0678">Repressor</keyword>
<evidence type="ECO:0000256" key="14">
    <source>
        <dbReference type="ARBA" id="ARBA00023125"/>
    </source>
</evidence>
<feature type="binding site" evidence="16">
    <location>
        <position position="86"/>
    </location>
    <ligand>
        <name>a divalent metal cation</name>
        <dbReference type="ChEBI" id="CHEBI:60240"/>
    </ligand>
</feature>
<organismHost>
    <name type="scientific">Ixophorus unisetus</name>
    <dbReference type="NCBI Taxonomy" id="279312"/>
</organismHost>
<dbReference type="InterPro" id="IPR049912">
    <property type="entry name" value="CRESS_DNA_REP"/>
</dbReference>
<keyword evidence="8" id="KW-0540">Nuclease</keyword>
<evidence type="ECO:0000256" key="5">
    <source>
        <dbReference type="ARBA" id="ARBA00022679"/>
    </source>
</evidence>
<organismHost>
    <name type="scientific">Hordeum vulgare</name>
    <name type="common">Barley</name>
    <dbReference type="NCBI Taxonomy" id="4513"/>
</organismHost>
<evidence type="ECO:0000313" key="20">
    <source>
        <dbReference type="EMBL" id="AFN80680.1"/>
    </source>
</evidence>
<organism evidence="20">
    <name type="scientific">Chloris striate mosaic virus</name>
    <name type="common">CSMV</name>
    <dbReference type="NCBI Taxonomy" id="10820"/>
    <lineage>
        <taxon>Viruses</taxon>
        <taxon>Monodnaviria</taxon>
        <taxon>Shotokuvirae</taxon>
        <taxon>Cressdnaviricota</taxon>
        <taxon>Repensiviricetes</taxon>
        <taxon>Geplafuvirales</taxon>
        <taxon>Geminiviridae</taxon>
        <taxon>Mastrevirus</taxon>
        <taxon>Mastrevirus chloris</taxon>
    </lineage>
</organism>
<evidence type="ECO:0000256" key="7">
    <source>
        <dbReference type="ARBA" id="ARBA00022705"/>
    </source>
</evidence>
<dbReference type="EMBL" id="JQ948056">
    <property type="protein sequence ID" value="AFN80680.1"/>
    <property type="molecule type" value="Genomic_DNA"/>
</dbReference>
<keyword evidence="11" id="KW-0255">Endonuclease</keyword>